<feature type="domain" description="Resolvase/invertase-type recombinase catalytic" evidence="2">
    <location>
        <begin position="123"/>
        <end position="272"/>
    </location>
</feature>
<protein>
    <submittedName>
        <fullName evidence="3">Transposon Tn2501 resolvase</fullName>
    </submittedName>
</protein>
<dbReference type="OrthoDB" id="9797501at2"/>
<dbReference type="EMBL" id="AAPH01000004">
    <property type="protein sequence ID" value="EAS44472.1"/>
    <property type="molecule type" value="Genomic_DNA"/>
</dbReference>
<dbReference type="PROSITE" id="PS51736">
    <property type="entry name" value="RECOMBINASES_3"/>
    <property type="match status" value="1"/>
</dbReference>
<dbReference type="GO" id="GO:0000150">
    <property type="term" value="F:DNA strand exchange activity"/>
    <property type="evidence" value="ECO:0007669"/>
    <property type="project" value="InterPro"/>
</dbReference>
<dbReference type="InterPro" id="IPR050639">
    <property type="entry name" value="SSR_resolvase"/>
</dbReference>
<feature type="region of interest" description="Disordered" evidence="1">
    <location>
        <begin position="259"/>
        <end position="279"/>
    </location>
</feature>
<dbReference type="AlphaFoldDB" id="Q1Z7I7"/>
<dbReference type="SUPFAM" id="SSF53041">
    <property type="entry name" value="Resolvase-like"/>
    <property type="match status" value="1"/>
</dbReference>
<evidence type="ECO:0000259" key="2">
    <source>
        <dbReference type="PROSITE" id="PS51736"/>
    </source>
</evidence>
<dbReference type="InterPro" id="IPR006119">
    <property type="entry name" value="Resolv_N"/>
</dbReference>
<organism evidence="3 4">
    <name type="scientific">Photobacterium profundum 3TCK</name>
    <dbReference type="NCBI Taxonomy" id="314280"/>
    <lineage>
        <taxon>Bacteria</taxon>
        <taxon>Pseudomonadati</taxon>
        <taxon>Pseudomonadota</taxon>
        <taxon>Gammaproteobacteria</taxon>
        <taxon>Vibrionales</taxon>
        <taxon>Vibrionaceae</taxon>
        <taxon>Photobacterium</taxon>
    </lineage>
</organism>
<feature type="compositionally biased region" description="Basic and acidic residues" evidence="1">
    <location>
        <begin position="269"/>
        <end position="279"/>
    </location>
</feature>
<evidence type="ECO:0000256" key="1">
    <source>
        <dbReference type="SAM" id="MobiDB-lite"/>
    </source>
</evidence>
<dbReference type="GO" id="GO:0003677">
    <property type="term" value="F:DNA binding"/>
    <property type="evidence" value="ECO:0007669"/>
    <property type="project" value="InterPro"/>
</dbReference>
<proteinExistence type="predicted"/>
<reference evidence="3 4" key="1">
    <citation type="submission" date="2006-03" db="EMBL/GenBank/DDBJ databases">
        <authorList>
            <person name="Bartlett D.H."/>
            <person name="Valle G."/>
            <person name="Lauro F.M."/>
            <person name="Vezzi A."/>
            <person name="Simonato F."/>
            <person name="Eloe E."/>
            <person name="Vitulo N."/>
            <person name="Stratton T.K."/>
            <person name="D'angelo M."/>
            <person name="Ferriera S."/>
            <person name="Johnson J."/>
            <person name="Kravitz S."/>
            <person name="Beeson K."/>
            <person name="Sutton G."/>
            <person name="Rogers Y."/>
            <person name="Friedman R."/>
            <person name="Frazier M."/>
            <person name="Venter J.C."/>
        </authorList>
    </citation>
    <scope>NUCLEOTIDE SEQUENCE [LARGE SCALE GENOMIC DNA]</scope>
    <source>
        <strain evidence="3 4">3TCK</strain>
    </source>
</reference>
<dbReference type="Proteomes" id="UP000003789">
    <property type="component" value="Unassembled WGS sequence"/>
</dbReference>
<dbReference type="PANTHER" id="PTHR30461:SF19">
    <property type="entry name" value="SITE-SPECIFIC RECOMBINASE RESOLVASE FAMILY"/>
    <property type="match status" value="1"/>
</dbReference>
<sequence>MTYIEAAQNLLDVFNSQKGDSRSKAVMTKELRAAVEAVKTMTDNKVVLSEVEEVLKLKAHAKLHARTGFLLEVLTDSDYNDNEWVVTKADGCMVSIEENFAQVQELTAEQNVEVEAMLESCGRVFGYVRISDGNRQESKTQLNSIEEYVVNAGMTMDSVVTEAVSGSKTQMEDRALSGLLNQMQAGDHLVITEVSRLGRSRPMQIMGLLDELAHDRGITVHLTYSDAAIDKSTIEDPAIFFQIVGAGFVAQQEAKRRSERATAAHARRKAEGKSSGRQEKAVIKSWLDGHEWLIDTRIQQHGNNISDASRDLSNELMKNGKPIPHTTLRSALSRWLKRREKLKAQCLRNYIAQTTDCTTMVELLQAKQRKGELVE</sequence>
<dbReference type="InterPro" id="IPR036162">
    <property type="entry name" value="Resolvase-like_N_sf"/>
</dbReference>
<evidence type="ECO:0000313" key="4">
    <source>
        <dbReference type="Proteomes" id="UP000003789"/>
    </source>
</evidence>
<name>Q1Z7I7_9GAMM</name>
<comment type="caution">
    <text evidence="3">The sequence shown here is derived from an EMBL/GenBank/DDBJ whole genome shotgun (WGS) entry which is preliminary data.</text>
</comment>
<dbReference type="HOGENOM" id="CLU_737427_0_0_6"/>
<dbReference type="SMART" id="SM00857">
    <property type="entry name" value="Resolvase"/>
    <property type="match status" value="1"/>
</dbReference>
<evidence type="ECO:0000313" key="3">
    <source>
        <dbReference type="EMBL" id="EAS44472.1"/>
    </source>
</evidence>
<gene>
    <name evidence="3" type="ORF">P3TCK_14985</name>
</gene>
<dbReference type="PANTHER" id="PTHR30461">
    <property type="entry name" value="DNA-INVERTASE FROM LAMBDOID PROPHAGE"/>
    <property type="match status" value="1"/>
</dbReference>
<dbReference type="Pfam" id="PF00239">
    <property type="entry name" value="Resolvase"/>
    <property type="match status" value="1"/>
</dbReference>
<dbReference type="Gene3D" id="3.40.50.1390">
    <property type="entry name" value="Resolvase, N-terminal catalytic domain"/>
    <property type="match status" value="1"/>
</dbReference>
<accession>Q1Z7I7</accession>